<reference evidence="3" key="2">
    <citation type="submission" date="2015-01" db="EMBL/GenBank/DDBJ databases">
        <title>Evolutionary Origins and Diversification of the Mycorrhizal Mutualists.</title>
        <authorList>
            <consortium name="DOE Joint Genome Institute"/>
            <consortium name="Mycorrhizal Genomics Consortium"/>
            <person name="Kohler A."/>
            <person name="Kuo A."/>
            <person name="Nagy L.G."/>
            <person name="Floudas D."/>
            <person name="Copeland A."/>
            <person name="Barry K.W."/>
            <person name="Cichocki N."/>
            <person name="Veneault-Fourrey C."/>
            <person name="LaButti K."/>
            <person name="Lindquist E.A."/>
            <person name="Lipzen A."/>
            <person name="Lundell T."/>
            <person name="Morin E."/>
            <person name="Murat C."/>
            <person name="Riley R."/>
            <person name="Ohm R."/>
            <person name="Sun H."/>
            <person name="Tunlid A."/>
            <person name="Henrissat B."/>
            <person name="Grigoriev I.V."/>
            <person name="Hibbett D.S."/>
            <person name="Martin F."/>
        </authorList>
    </citation>
    <scope>NUCLEOTIDE SEQUENCE [LARGE SCALE GENOMIC DNA]</scope>
    <source>
        <strain evidence="3">MUT 4182</strain>
    </source>
</reference>
<dbReference type="PANTHER" id="PTHR44329">
    <property type="entry name" value="SERINE/THREONINE-PROTEIN KINASE TNNI3K-RELATED"/>
    <property type="match status" value="1"/>
</dbReference>
<dbReference type="Pfam" id="PF00069">
    <property type="entry name" value="Pkinase"/>
    <property type="match status" value="1"/>
</dbReference>
<gene>
    <name evidence="2" type="ORF">M407DRAFT_240530</name>
</gene>
<keyword evidence="3" id="KW-1185">Reference proteome</keyword>
<dbReference type="Gene3D" id="1.10.510.10">
    <property type="entry name" value="Transferase(Phosphotransferase) domain 1"/>
    <property type="match status" value="1"/>
</dbReference>
<dbReference type="PROSITE" id="PS00108">
    <property type="entry name" value="PROTEIN_KINASE_ST"/>
    <property type="match status" value="1"/>
</dbReference>
<evidence type="ECO:0000259" key="1">
    <source>
        <dbReference type="PROSITE" id="PS50011"/>
    </source>
</evidence>
<protein>
    <recommendedName>
        <fullName evidence="1">Protein kinase domain-containing protein</fullName>
    </recommendedName>
</protein>
<dbReference type="Proteomes" id="UP000054248">
    <property type="component" value="Unassembled WGS sequence"/>
</dbReference>
<accession>A0A0C3LKR0</accession>
<dbReference type="PROSITE" id="PS50011">
    <property type="entry name" value="PROTEIN_KINASE_DOM"/>
    <property type="match status" value="1"/>
</dbReference>
<feature type="domain" description="Protein kinase" evidence="1">
    <location>
        <begin position="1"/>
        <end position="226"/>
    </location>
</feature>
<dbReference type="SMART" id="SM00220">
    <property type="entry name" value="S_TKc"/>
    <property type="match status" value="1"/>
</dbReference>
<dbReference type="InterPro" id="IPR000719">
    <property type="entry name" value="Prot_kinase_dom"/>
</dbReference>
<dbReference type="InterPro" id="IPR051681">
    <property type="entry name" value="Ser/Thr_Kinases-Pseudokinases"/>
</dbReference>
<proteinExistence type="predicted"/>
<reference evidence="2 3" key="1">
    <citation type="submission" date="2014-04" db="EMBL/GenBank/DDBJ databases">
        <authorList>
            <consortium name="DOE Joint Genome Institute"/>
            <person name="Kuo A."/>
            <person name="Girlanda M."/>
            <person name="Perotto S."/>
            <person name="Kohler A."/>
            <person name="Nagy L.G."/>
            <person name="Floudas D."/>
            <person name="Copeland A."/>
            <person name="Barry K.W."/>
            <person name="Cichocki N."/>
            <person name="Veneault-Fourrey C."/>
            <person name="LaButti K."/>
            <person name="Lindquist E.A."/>
            <person name="Lipzen A."/>
            <person name="Lundell T."/>
            <person name="Morin E."/>
            <person name="Murat C."/>
            <person name="Sun H."/>
            <person name="Tunlid A."/>
            <person name="Henrissat B."/>
            <person name="Grigoriev I.V."/>
            <person name="Hibbett D.S."/>
            <person name="Martin F."/>
            <person name="Nordberg H.P."/>
            <person name="Cantor M.N."/>
            <person name="Hua S.X."/>
        </authorList>
    </citation>
    <scope>NUCLEOTIDE SEQUENCE [LARGE SCALE GENOMIC DNA]</scope>
    <source>
        <strain evidence="2 3">MUT 4182</strain>
    </source>
</reference>
<evidence type="ECO:0000313" key="3">
    <source>
        <dbReference type="Proteomes" id="UP000054248"/>
    </source>
</evidence>
<organism evidence="2 3">
    <name type="scientific">Tulasnella calospora MUT 4182</name>
    <dbReference type="NCBI Taxonomy" id="1051891"/>
    <lineage>
        <taxon>Eukaryota</taxon>
        <taxon>Fungi</taxon>
        <taxon>Dikarya</taxon>
        <taxon>Basidiomycota</taxon>
        <taxon>Agaricomycotina</taxon>
        <taxon>Agaricomycetes</taxon>
        <taxon>Cantharellales</taxon>
        <taxon>Tulasnellaceae</taxon>
        <taxon>Tulasnella</taxon>
    </lineage>
</organism>
<dbReference type="EMBL" id="KN822942">
    <property type="protein sequence ID" value="KIO34713.1"/>
    <property type="molecule type" value="Genomic_DNA"/>
</dbReference>
<sequence length="228" mass="25852">MDFDSAVVRRFNREADIWRKLRHPKILELLGTYETEGYIHLVAPWAENGDAYNYVRNHPNLSYLSRKTILYDLADALSYLHRKQIVHGDLKLVNVVLNRDEEALLCDFGLSKLFDTNTSEVLKGAGTYRWTAPEIHNNEPKTPASDMYAFSMCIVEIITGKVPFHQTRAAAAVILDIVTGKRPAKTPEWSPDGCSYVGLWGIAEKGWAVDPSERPSAQEVMARLFEIE</sequence>
<dbReference type="GO" id="GO:0004674">
    <property type="term" value="F:protein serine/threonine kinase activity"/>
    <property type="evidence" value="ECO:0007669"/>
    <property type="project" value="TreeGrafter"/>
</dbReference>
<name>A0A0C3LKR0_9AGAM</name>
<dbReference type="PIRSF" id="PIRSF000654">
    <property type="entry name" value="Integrin-linked_kinase"/>
    <property type="match status" value="1"/>
</dbReference>
<dbReference type="AlphaFoldDB" id="A0A0C3LKR0"/>
<dbReference type="InterPro" id="IPR011009">
    <property type="entry name" value="Kinase-like_dom_sf"/>
</dbReference>
<dbReference type="GO" id="GO:0005524">
    <property type="term" value="F:ATP binding"/>
    <property type="evidence" value="ECO:0007669"/>
    <property type="project" value="InterPro"/>
</dbReference>
<dbReference type="InterPro" id="IPR008271">
    <property type="entry name" value="Ser/Thr_kinase_AS"/>
</dbReference>
<dbReference type="PANTHER" id="PTHR44329:SF214">
    <property type="entry name" value="PROTEIN KINASE DOMAIN-CONTAINING PROTEIN"/>
    <property type="match status" value="1"/>
</dbReference>
<dbReference type="HOGENOM" id="CLU_000288_7_18_1"/>
<dbReference type="SUPFAM" id="SSF56112">
    <property type="entry name" value="Protein kinase-like (PK-like)"/>
    <property type="match status" value="1"/>
</dbReference>
<dbReference type="OrthoDB" id="26722at2759"/>
<evidence type="ECO:0000313" key="2">
    <source>
        <dbReference type="EMBL" id="KIO34713.1"/>
    </source>
</evidence>
<dbReference type="STRING" id="1051891.A0A0C3LKR0"/>